<sequence>MRAVSTSSWKPANLDKIQQLASAASAFGAGFGDIGYSQADLKARAEREAREKERAAKEALERQRVAEAAEAAERQRKTREAEEKRQEEERQRRLREEEEERLQEAARAQAARASTREVVEAADELAKEDPFNAPGNAAAAEAAARTDVYSDDEIDDDFEVVDLDTFDVDDLVVVREDFISDSDGGEELLRGQRGQIIEIDDDGDAYIRFREHRKKQWVYSQNFGYLAKVLFDKGDDVIVRRSFENGSFPMRRGQSGRVCRVDAGGDVLIDFHGDLREQWVQYYCLVFLEKEKPKSAAASAAEAKLWLYNPPSFRDVAIRATPSIEGPRTALTMRPGQRFMVSEELVGEDGILYLKLADGTGWMFQSKPGSGTLCVPQAGGMPKDLLSRLQGGRAEDDDKIMHVEDAKGLLISMDKVLSSKPVQSLVEGLLKDQPAAKQHLTEVQKGQEMELMREKAKRIVVDASKGLLKRFGFEVSQEGQQELLEALREHQHDDTVYIVATNIEMALQIPAGGWFGLTQLRKGSQVSVNHEGPPERIGQTGTLERLQNDGWRVRIGGEVIFLMPEQLDVVPDSQAHKELQKQRQRKVELRDEDLAAQARLMAAFGAAKKALPSCGRMPDQVPWWESCKDRASARANSRRLEQEYLALASGSEVAFCESLKQERKAEVARARADRSVRAIEDAPVLPLPMIIEEIEAAEHQEQVQRNFRALARRTPASSSTSGGRRRGAFSSRAGAKTEEAPIEPEDEDLGELRSAEASAQRGDLRPLLRQQKFACARKDATLQLMTGAVQGDPGLLALEGRNDELPPRLTRAQCAQEEFERQRARWHLPPRGKHVGYMPQAHALGAGQGNLGAVEEGAAPSEGPEPRAARSRAAAPASAQEEMSFGLPSFDDQNQFFPGFASFR</sequence>
<feature type="region of interest" description="Disordered" evidence="1">
    <location>
        <begin position="851"/>
        <end position="891"/>
    </location>
</feature>
<evidence type="ECO:0000256" key="1">
    <source>
        <dbReference type="SAM" id="MobiDB-lite"/>
    </source>
</evidence>
<dbReference type="Proteomes" id="UP001642464">
    <property type="component" value="Unassembled WGS sequence"/>
</dbReference>
<evidence type="ECO:0000313" key="3">
    <source>
        <dbReference type="Proteomes" id="UP001642464"/>
    </source>
</evidence>
<gene>
    <name evidence="2" type="ORF">SCF082_LOCUS28488</name>
</gene>
<protein>
    <submittedName>
        <fullName evidence="2">Endo/exonuclease/phosphatase domain-containing protein</fullName>
    </submittedName>
</protein>
<organism evidence="2 3">
    <name type="scientific">Durusdinium trenchii</name>
    <dbReference type="NCBI Taxonomy" id="1381693"/>
    <lineage>
        <taxon>Eukaryota</taxon>
        <taxon>Sar</taxon>
        <taxon>Alveolata</taxon>
        <taxon>Dinophyceae</taxon>
        <taxon>Suessiales</taxon>
        <taxon>Symbiodiniaceae</taxon>
        <taxon>Durusdinium</taxon>
    </lineage>
</organism>
<feature type="region of interest" description="Disordered" evidence="1">
    <location>
        <begin position="44"/>
        <end position="138"/>
    </location>
</feature>
<feature type="compositionally biased region" description="Low complexity" evidence="1">
    <location>
        <begin position="710"/>
        <end position="734"/>
    </location>
</feature>
<feature type="compositionally biased region" description="Low complexity" evidence="1">
    <location>
        <begin position="852"/>
        <end position="862"/>
    </location>
</feature>
<dbReference type="EMBL" id="CAXAMM010022447">
    <property type="protein sequence ID" value="CAK9052007.1"/>
    <property type="molecule type" value="Genomic_DNA"/>
</dbReference>
<keyword evidence="3" id="KW-1185">Reference proteome</keyword>
<feature type="compositionally biased region" description="Basic and acidic residues" evidence="1">
    <location>
        <begin position="114"/>
        <end position="130"/>
    </location>
</feature>
<reference evidence="2 3" key="1">
    <citation type="submission" date="2024-02" db="EMBL/GenBank/DDBJ databases">
        <authorList>
            <person name="Chen Y."/>
            <person name="Shah S."/>
            <person name="Dougan E. K."/>
            <person name="Thang M."/>
            <person name="Chan C."/>
        </authorList>
    </citation>
    <scope>NUCLEOTIDE SEQUENCE [LARGE SCALE GENOMIC DNA]</scope>
</reference>
<feature type="compositionally biased region" description="Acidic residues" evidence="1">
    <location>
        <begin position="740"/>
        <end position="749"/>
    </location>
</feature>
<accession>A0ABP0MMV2</accession>
<proteinExistence type="predicted"/>
<evidence type="ECO:0000313" key="2">
    <source>
        <dbReference type="EMBL" id="CAK9052007.1"/>
    </source>
</evidence>
<comment type="caution">
    <text evidence="2">The sequence shown here is derived from an EMBL/GenBank/DDBJ whole genome shotgun (WGS) entry which is preliminary data.</text>
</comment>
<name>A0ABP0MMV2_9DINO</name>
<feature type="compositionally biased region" description="Basic and acidic residues" evidence="1">
    <location>
        <begin position="44"/>
        <end position="96"/>
    </location>
</feature>
<feature type="region of interest" description="Disordered" evidence="1">
    <location>
        <begin position="710"/>
        <end position="762"/>
    </location>
</feature>